<evidence type="ECO:0000256" key="2">
    <source>
        <dbReference type="ARBA" id="ARBA00022525"/>
    </source>
</evidence>
<dbReference type="Gene3D" id="2.10.60.10">
    <property type="entry name" value="CD59"/>
    <property type="match status" value="2"/>
</dbReference>
<dbReference type="InterPro" id="IPR045860">
    <property type="entry name" value="Snake_toxin-like_sf"/>
</dbReference>
<dbReference type="PANTHER" id="PTHR20914:SF25">
    <property type="entry name" value="PHOSPHOLIPASE A2 INHIBITOR AND LY6_PLAUR DOMAIN-CONTAINING PROTEIN"/>
    <property type="match status" value="1"/>
</dbReference>
<name>A0AAV6ZMC0_ENGPU</name>
<dbReference type="InterPro" id="IPR050918">
    <property type="entry name" value="CNF-like_PLA2_Inhibitor"/>
</dbReference>
<dbReference type="InterPro" id="IPR016054">
    <property type="entry name" value="LY6_UPA_recep-like"/>
</dbReference>
<dbReference type="GO" id="GO:0005576">
    <property type="term" value="C:extracellular region"/>
    <property type="evidence" value="ECO:0007669"/>
    <property type="project" value="UniProtKB-SubCell"/>
</dbReference>
<feature type="signal peptide" evidence="3">
    <location>
        <begin position="1"/>
        <end position="20"/>
    </location>
</feature>
<comment type="caution">
    <text evidence="5">The sequence shown here is derived from an EMBL/GenBank/DDBJ whole genome shotgun (WGS) entry which is preliminary data.</text>
</comment>
<dbReference type="Pfam" id="PF00021">
    <property type="entry name" value="UPAR_LY6"/>
    <property type="match status" value="2"/>
</dbReference>
<gene>
    <name evidence="5" type="ORF">GDO81_025272</name>
</gene>
<proteinExistence type="predicted"/>
<dbReference type="Proteomes" id="UP000824782">
    <property type="component" value="Unassembled WGS sequence"/>
</dbReference>
<dbReference type="PANTHER" id="PTHR20914">
    <property type="entry name" value="LY6/PLAUR DOMAIN-CONTAINING PROTEIN 8"/>
    <property type="match status" value="1"/>
</dbReference>
<keyword evidence="3" id="KW-0732">Signal</keyword>
<reference evidence="5" key="1">
    <citation type="thesis" date="2020" institute="ProQuest LLC" country="789 East Eisenhower Parkway, Ann Arbor, MI, USA">
        <title>Comparative Genomics and Chromosome Evolution.</title>
        <authorList>
            <person name="Mudd A.B."/>
        </authorList>
    </citation>
    <scope>NUCLEOTIDE SEQUENCE</scope>
    <source>
        <strain evidence="5">237g6f4</strain>
        <tissue evidence="5">Blood</tissue>
    </source>
</reference>
<keyword evidence="2" id="KW-0964">Secreted</keyword>
<comment type="subcellular location">
    <subcellularLocation>
        <location evidence="1">Secreted</location>
    </subcellularLocation>
</comment>
<dbReference type="CDD" id="cd23572">
    <property type="entry name" value="TFP_LU_ECD_PINLYP_rpt2"/>
    <property type="match status" value="1"/>
</dbReference>
<evidence type="ECO:0000313" key="6">
    <source>
        <dbReference type="Proteomes" id="UP000824782"/>
    </source>
</evidence>
<feature type="domain" description="UPAR/Ly6" evidence="4">
    <location>
        <begin position="115"/>
        <end position="193"/>
    </location>
</feature>
<dbReference type="SUPFAM" id="SSF57302">
    <property type="entry name" value="Snake toxin-like"/>
    <property type="match status" value="2"/>
</dbReference>
<feature type="domain" description="UPAR/Ly6" evidence="4">
    <location>
        <begin position="20"/>
        <end position="102"/>
    </location>
</feature>
<protein>
    <recommendedName>
        <fullName evidence="4">UPAR/Ly6 domain-containing protein</fullName>
    </recommendedName>
</protein>
<dbReference type="EMBL" id="WNYA01000401">
    <property type="protein sequence ID" value="KAG8548475.1"/>
    <property type="molecule type" value="Genomic_DNA"/>
</dbReference>
<evidence type="ECO:0000256" key="3">
    <source>
        <dbReference type="SAM" id="SignalP"/>
    </source>
</evidence>
<evidence type="ECO:0000313" key="5">
    <source>
        <dbReference type="EMBL" id="KAG8548475.1"/>
    </source>
</evidence>
<accession>A0AAV6ZMC0</accession>
<keyword evidence="6" id="KW-1185">Reference proteome</keyword>
<organism evidence="5 6">
    <name type="scientific">Engystomops pustulosus</name>
    <name type="common">Tungara frog</name>
    <name type="synonym">Physalaemus pustulosus</name>
    <dbReference type="NCBI Taxonomy" id="76066"/>
    <lineage>
        <taxon>Eukaryota</taxon>
        <taxon>Metazoa</taxon>
        <taxon>Chordata</taxon>
        <taxon>Craniata</taxon>
        <taxon>Vertebrata</taxon>
        <taxon>Euteleostomi</taxon>
        <taxon>Amphibia</taxon>
        <taxon>Batrachia</taxon>
        <taxon>Anura</taxon>
        <taxon>Neobatrachia</taxon>
        <taxon>Hyloidea</taxon>
        <taxon>Leptodactylidae</taxon>
        <taxon>Leiuperinae</taxon>
        <taxon>Engystomops</taxon>
    </lineage>
</organism>
<sequence>MGHLLGYLLIISALTVTGLSLSCTKCIDFNGAQCTGSSETCSSGSSCATALSVTTVGSSNQSLTLSRGCAPVNQCNITGSLTFQGGYVRISTTCCNTDSCSSTSPTLPATSSQGNGLTCRTCSTDTTDYCYTGDTLQCHGDETMCGRLSTSLTGSATVTNAIRGCATPSVCNILGTQQSTYGSLNVVVKTYCSSGCIGLQESFYLSTLMMLFLIKVLL</sequence>
<evidence type="ECO:0000259" key="4">
    <source>
        <dbReference type="Pfam" id="PF00021"/>
    </source>
</evidence>
<evidence type="ECO:0000256" key="1">
    <source>
        <dbReference type="ARBA" id="ARBA00004613"/>
    </source>
</evidence>
<feature type="chain" id="PRO_5043462349" description="UPAR/Ly6 domain-containing protein" evidence="3">
    <location>
        <begin position="21"/>
        <end position="218"/>
    </location>
</feature>
<dbReference type="AlphaFoldDB" id="A0AAV6ZMC0"/>